<dbReference type="Proteomes" id="UP000266723">
    <property type="component" value="Unassembled WGS sequence"/>
</dbReference>
<evidence type="ECO:0000313" key="2">
    <source>
        <dbReference type="Proteomes" id="UP000266723"/>
    </source>
</evidence>
<protein>
    <submittedName>
        <fullName evidence="1">Uncharacterized protein</fullName>
    </submittedName>
</protein>
<reference evidence="1 2" key="1">
    <citation type="journal article" date="2020" name="BMC Genomics">
        <title>Intraspecific diversification of the crop wild relative Brassica cretica Lam. using demographic model selection.</title>
        <authorList>
            <person name="Kioukis A."/>
            <person name="Michalopoulou V.A."/>
            <person name="Briers L."/>
            <person name="Pirintsos S."/>
            <person name="Studholme D.J."/>
            <person name="Pavlidis P."/>
            <person name="Sarris P.F."/>
        </authorList>
    </citation>
    <scope>NUCLEOTIDE SEQUENCE [LARGE SCALE GENOMIC DNA]</scope>
    <source>
        <strain evidence="2">cv. PFS-1207/04</strain>
    </source>
</reference>
<organism evidence="1 2">
    <name type="scientific">Brassica cretica</name>
    <name type="common">Mustard</name>
    <dbReference type="NCBI Taxonomy" id="69181"/>
    <lineage>
        <taxon>Eukaryota</taxon>
        <taxon>Viridiplantae</taxon>
        <taxon>Streptophyta</taxon>
        <taxon>Embryophyta</taxon>
        <taxon>Tracheophyta</taxon>
        <taxon>Spermatophyta</taxon>
        <taxon>Magnoliopsida</taxon>
        <taxon>eudicotyledons</taxon>
        <taxon>Gunneridae</taxon>
        <taxon>Pentapetalae</taxon>
        <taxon>rosids</taxon>
        <taxon>malvids</taxon>
        <taxon>Brassicales</taxon>
        <taxon>Brassicaceae</taxon>
        <taxon>Brassiceae</taxon>
        <taxon>Brassica</taxon>
    </lineage>
</organism>
<accession>A0ABQ7ABA8</accession>
<proteinExistence type="predicted"/>
<name>A0ABQ7ABA8_BRACR</name>
<dbReference type="EMBL" id="QGKV02002055">
    <property type="protein sequence ID" value="KAF3494940.1"/>
    <property type="molecule type" value="Genomic_DNA"/>
</dbReference>
<keyword evidence="2" id="KW-1185">Reference proteome</keyword>
<evidence type="ECO:0000313" key="1">
    <source>
        <dbReference type="EMBL" id="KAF3494940.1"/>
    </source>
</evidence>
<comment type="caution">
    <text evidence="1">The sequence shown here is derived from an EMBL/GenBank/DDBJ whole genome shotgun (WGS) entry which is preliminary data.</text>
</comment>
<sequence length="95" mass="10709">MLILLQRRDKRLHRCLQSIDLCIGSLHRSLNRVRIRLRCYDDHVHAFIQTIDLPVQFATVVSRISIRCADSPSCCSTAAADLVVIVGIASAHRTK</sequence>
<gene>
    <name evidence="1" type="ORF">DY000_02056281</name>
</gene>